<name>A0ACC2SZ75_9FUNG</name>
<dbReference type="Proteomes" id="UP001165960">
    <property type="component" value="Unassembled WGS sequence"/>
</dbReference>
<organism evidence="1 2">
    <name type="scientific">Entomophthora muscae</name>
    <dbReference type="NCBI Taxonomy" id="34485"/>
    <lineage>
        <taxon>Eukaryota</taxon>
        <taxon>Fungi</taxon>
        <taxon>Fungi incertae sedis</taxon>
        <taxon>Zoopagomycota</taxon>
        <taxon>Entomophthoromycotina</taxon>
        <taxon>Entomophthoromycetes</taxon>
        <taxon>Entomophthorales</taxon>
        <taxon>Entomophthoraceae</taxon>
        <taxon>Entomophthora</taxon>
    </lineage>
</organism>
<proteinExistence type="predicted"/>
<comment type="caution">
    <text evidence="1">The sequence shown here is derived from an EMBL/GenBank/DDBJ whole genome shotgun (WGS) entry which is preliminary data.</text>
</comment>
<dbReference type="EMBL" id="QTSX02003942">
    <property type="protein sequence ID" value="KAJ9067625.1"/>
    <property type="molecule type" value="Genomic_DNA"/>
</dbReference>
<evidence type="ECO:0000313" key="1">
    <source>
        <dbReference type="EMBL" id="KAJ9067625.1"/>
    </source>
</evidence>
<reference evidence="1" key="1">
    <citation type="submission" date="2022-04" db="EMBL/GenBank/DDBJ databases">
        <title>Genome of the entomopathogenic fungus Entomophthora muscae.</title>
        <authorList>
            <person name="Elya C."/>
            <person name="Lovett B.R."/>
            <person name="Lee E."/>
            <person name="Macias A.M."/>
            <person name="Hajek A.E."/>
            <person name="De Bivort B.L."/>
            <person name="Kasson M.T."/>
            <person name="De Fine Licht H.H."/>
            <person name="Stajich J.E."/>
        </authorList>
    </citation>
    <scope>NUCLEOTIDE SEQUENCE</scope>
    <source>
        <strain evidence="1">Berkeley</strain>
    </source>
</reference>
<protein>
    <submittedName>
        <fullName evidence="1">Uncharacterized protein</fullName>
    </submittedName>
</protein>
<keyword evidence="2" id="KW-1185">Reference proteome</keyword>
<sequence length="404" mass="45234">MGTAETLLSCSKSGEPGADNYLKIAVILMKASSSKPAITKLLEDHFIYPESIRLKELSIILEKINYLYAAEQTGQSLTPANALEAPEPAKPFKESHSATFPVSSNSDVVTKKSKAHPPKTAGLLRVTSKSTGATPYCASPTEVSPQAIEDPPNTIRVSLPKKAPKVILRGTDGTKKLDVTKLTLLKRRELSNARICYSMNDSSGLVKLVSLRSLTPILDKVEALEHKILKTSSRKFASPALSEQRLLLKYIRQPQVKPKPQGGKIRILNEAEILDHTPHSYQDLEEQRCYVCLQSYPVKRIQCKRCKLCAHVWCLPDNDDLIQEWINEEIECHYCTEYKLFKAESIQKDFKVPFNTRFFDKAATFLVNCRAVFFKDSTSSKDGIVPDVWLKLTDSDLYATIQNS</sequence>
<evidence type="ECO:0000313" key="2">
    <source>
        <dbReference type="Proteomes" id="UP001165960"/>
    </source>
</evidence>
<gene>
    <name evidence="1" type="ORF">DSO57_1037273</name>
</gene>
<accession>A0ACC2SZ75</accession>